<evidence type="ECO:0000259" key="1">
    <source>
        <dbReference type="Pfam" id="PF26353"/>
    </source>
</evidence>
<dbReference type="EMBL" id="JPVO01000042">
    <property type="protein sequence ID" value="KGR76901.1"/>
    <property type="molecule type" value="Genomic_DNA"/>
</dbReference>
<dbReference type="PROSITE" id="PS51257">
    <property type="entry name" value="PROKAR_LIPOPROTEIN"/>
    <property type="match status" value="1"/>
</dbReference>
<feature type="domain" description="YhfM-like" evidence="1">
    <location>
        <begin position="33"/>
        <end position="142"/>
    </location>
</feature>
<evidence type="ECO:0000313" key="2">
    <source>
        <dbReference type="EMBL" id="KGR76901.1"/>
    </source>
</evidence>
<dbReference type="RefSeq" id="WP_036198486.1">
    <property type="nucleotide sequence ID" value="NZ_AVCY01000014.1"/>
</dbReference>
<dbReference type="AlphaFoldDB" id="A0A0A3HWD4"/>
<dbReference type="Pfam" id="PF26353">
    <property type="entry name" value="YhfM"/>
    <property type="match status" value="1"/>
</dbReference>
<dbReference type="eggNOG" id="ENOG5030XYN">
    <property type="taxonomic scope" value="Bacteria"/>
</dbReference>
<proteinExistence type="predicted"/>
<accession>A0A0A3HWD4</accession>
<dbReference type="InterPro" id="IPR058780">
    <property type="entry name" value="YhfM-like_dom"/>
</dbReference>
<protein>
    <recommendedName>
        <fullName evidence="1">YhfM-like domain-containing protein</fullName>
    </recommendedName>
</protein>
<organism evidence="2 3">
    <name type="scientific">Ureibacillus sinduriensis BLB-1 = JCM 15800</name>
    <dbReference type="NCBI Taxonomy" id="1384057"/>
    <lineage>
        <taxon>Bacteria</taxon>
        <taxon>Bacillati</taxon>
        <taxon>Bacillota</taxon>
        <taxon>Bacilli</taxon>
        <taxon>Bacillales</taxon>
        <taxon>Caryophanaceae</taxon>
        <taxon>Ureibacillus</taxon>
    </lineage>
</organism>
<reference evidence="2 3" key="1">
    <citation type="submission" date="2014-02" db="EMBL/GenBank/DDBJ databases">
        <title>Draft genome sequence of Lysinibacillus sinduriensis JCM 15800.</title>
        <authorList>
            <person name="Zhang F."/>
            <person name="Wang G."/>
            <person name="Zhang L."/>
        </authorList>
    </citation>
    <scope>NUCLEOTIDE SEQUENCE [LARGE SCALE GENOMIC DNA]</scope>
    <source>
        <strain evidence="2 3">JCM 15800</strain>
    </source>
</reference>
<sequence length="144" mass="16347">MKILHSLLLLGSLAFIVGCQNEQENTMVLLDEKIKEIHISKSNGVGDMNNSEIIFSYNDEQAIQVIEQAIKTALKQQADINETKPDYDVVVEYEGEFPTHAIHLWLGEENEKSTLMYMVGEGQTYLTSEKSTNQLRELILSKNQ</sequence>
<keyword evidence="3" id="KW-1185">Reference proteome</keyword>
<gene>
    <name evidence="2" type="ORF">CD33_04280</name>
</gene>
<evidence type="ECO:0000313" key="3">
    <source>
        <dbReference type="Proteomes" id="UP000030408"/>
    </source>
</evidence>
<dbReference type="Proteomes" id="UP000030408">
    <property type="component" value="Unassembled WGS sequence"/>
</dbReference>
<name>A0A0A3HWD4_9BACL</name>
<comment type="caution">
    <text evidence="2">The sequence shown here is derived from an EMBL/GenBank/DDBJ whole genome shotgun (WGS) entry which is preliminary data.</text>
</comment>
<dbReference type="OrthoDB" id="2738838at2"/>